<name>A0A1G9EFV1_9LACT</name>
<dbReference type="Proteomes" id="UP000199433">
    <property type="component" value="Unassembled WGS sequence"/>
</dbReference>
<keyword evidence="1" id="KW-1133">Transmembrane helix</keyword>
<accession>A0A1G9EFV1</accession>
<gene>
    <name evidence="2" type="ORF">SAMN04488098_10597</name>
</gene>
<dbReference type="PANTHER" id="PTHR40044">
    <property type="entry name" value="INTEGRAL MEMBRANE PROTEIN-RELATED"/>
    <property type="match status" value="1"/>
</dbReference>
<dbReference type="Pfam" id="PF06177">
    <property type="entry name" value="QueT"/>
    <property type="match status" value="1"/>
</dbReference>
<dbReference type="AlphaFoldDB" id="A0A1G9EFV1"/>
<proteinExistence type="predicted"/>
<dbReference type="InterPro" id="IPR010387">
    <property type="entry name" value="QueT"/>
</dbReference>
<evidence type="ECO:0000256" key="1">
    <source>
        <dbReference type="SAM" id="Phobius"/>
    </source>
</evidence>
<keyword evidence="1" id="KW-0472">Membrane</keyword>
<feature type="transmembrane region" description="Helical" evidence="1">
    <location>
        <begin position="131"/>
        <end position="156"/>
    </location>
</feature>
<protein>
    <submittedName>
        <fullName evidence="2">Uncharacterized membrane protein</fullName>
    </submittedName>
</protein>
<feature type="transmembrane region" description="Helical" evidence="1">
    <location>
        <begin position="105"/>
        <end position="125"/>
    </location>
</feature>
<keyword evidence="3" id="KW-1185">Reference proteome</keyword>
<evidence type="ECO:0000313" key="3">
    <source>
        <dbReference type="Proteomes" id="UP000199433"/>
    </source>
</evidence>
<feature type="transmembrane region" description="Helical" evidence="1">
    <location>
        <begin position="50"/>
        <end position="72"/>
    </location>
</feature>
<dbReference type="RefSeq" id="WP_091268525.1">
    <property type="nucleotide sequence ID" value="NZ_FNFK01000059.1"/>
</dbReference>
<feature type="transmembrane region" description="Helical" evidence="1">
    <location>
        <begin position="78"/>
        <end position="98"/>
    </location>
</feature>
<dbReference type="EMBL" id="FNFK01000059">
    <property type="protein sequence ID" value="SDK74978.1"/>
    <property type="molecule type" value="Genomic_DNA"/>
</dbReference>
<evidence type="ECO:0000313" key="2">
    <source>
        <dbReference type="EMBL" id="SDK74978.1"/>
    </source>
</evidence>
<dbReference type="OrthoDB" id="1706970at2"/>
<dbReference type="PANTHER" id="PTHR40044:SF1">
    <property type="entry name" value="INTEGRAL MEMBRANE PROTEIN"/>
    <property type="match status" value="1"/>
</dbReference>
<dbReference type="STRING" id="426701.SAMN04488098_10597"/>
<feature type="transmembrane region" description="Helical" evidence="1">
    <location>
        <begin position="16"/>
        <end position="38"/>
    </location>
</feature>
<sequence length="166" mass="17899">MKETALKSNKTLKLTISALTIALYVVVMATTSAFSFGAYQIRIATSLYALSYLFPFLVFPLGLANALSNFFFGGLGPIDVLGGFIIGISVSGAIALIRRFNLPRWLVALPIIFIIGFGVPAYLTILLGVPYWVLVVNLLIGQLIPGIAGVILTQALEKPLKNRKVI</sequence>
<keyword evidence="1" id="KW-0812">Transmembrane</keyword>
<reference evidence="3" key="1">
    <citation type="submission" date="2016-10" db="EMBL/GenBank/DDBJ databases">
        <authorList>
            <person name="Varghese N."/>
            <person name="Submissions S."/>
        </authorList>
    </citation>
    <scope>NUCLEOTIDE SEQUENCE [LARGE SCALE GENOMIC DNA]</scope>
    <source>
        <strain evidence="3">DSM 19181</strain>
    </source>
</reference>
<organism evidence="2 3">
    <name type="scientific">Alkalibacterium thalassium</name>
    <dbReference type="NCBI Taxonomy" id="426701"/>
    <lineage>
        <taxon>Bacteria</taxon>
        <taxon>Bacillati</taxon>
        <taxon>Bacillota</taxon>
        <taxon>Bacilli</taxon>
        <taxon>Lactobacillales</taxon>
        <taxon>Carnobacteriaceae</taxon>
        <taxon>Alkalibacterium</taxon>
    </lineage>
</organism>